<evidence type="ECO:0000313" key="2">
    <source>
        <dbReference type="Proteomes" id="UP000252585"/>
    </source>
</evidence>
<gene>
    <name evidence="1" type="ORF">DFR57_12020</name>
</gene>
<dbReference type="GO" id="GO:0030435">
    <property type="term" value="P:sporulation resulting in formation of a cellular spore"/>
    <property type="evidence" value="ECO:0007669"/>
    <property type="project" value="InterPro"/>
</dbReference>
<accession>A0A368X5R3</accession>
<dbReference type="NCBIfam" id="TIGR02892">
    <property type="entry name" value="spore_yabP"/>
    <property type="match status" value="1"/>
</dbReference>
<organism evidence="1 2">
    <name type="scientific">Saliterribacillus persicus</name>
    <dbReference type="NCBI Taxonomy" id="930114"/>
    <lineage>
        <taxon>Bacteria</taxon>
        <taxon>Bacillati</taxon>
        <taxon>Bacillota</taxon>
        <taxon>Bacilli</taxon>
        <taxon>Bacillales</taxon>
        <taxon>Bacillaceae</taxon>
        <taxon>Saliterribacillus</taxon>
    </lineage>
</organism>
<evidence type="ECO:0000313" key="1">
    <source>
        <dbReference type="EMBL" id="RCW63039.1"/>
    </source>
</evidence>
<dbReference type="Proteomes" id="UP000252585">
    <property type="component" value="Unassembled WGS sequence"/>
</dbReference>
<proteinExistence type="predicted"/>
<reference evidence="1 2" key="1">
    <citation type="submission" date="2018-07" db="EMBL/GenBank/DDBJ databases">
        <title>Genomic Encyclopedia of Type Strains, Phase IV (KMG-IV): sequencing the most valuable type-strain genomes for metagenomic binning, comparative biology and taxonomic classification.</title>
        <authorList>
            <person name="Goeker M."/>
        </authorList>
    </citation>
    <scope>NUCLEOTIDE SEQUENCE [LARGE SCALE GENOMIC DNA]</scope>
    <source>
        <strain evidence="1 2">DSM 27696</strain>
    </source>
</reference>
<dbReference type="Gene3D" id="2.60.40.2000">
    <property type="match status" value="1"/>
</dbReference>
<dbReference type="EMBL" id="QPJJ01000020">
    <property type="protein sequence ID" value="RCW63039.1"/>
    <property type="molecule type" value="Genomic_DNA"/>
</dbReference>
<dbReference type="OrthoDB" id="9795125at2"/>
<sequence length="99" mass="11460">MNYIDKNTMTTPQEDHHIKMMNRRLLEIDGVKEVDSFDSEEFLLHTVMGYLIIRGENLQMKNLNVDQGNVSIKGKIYEVSYVDQTHGDKAKGILSKLFK</sequence>
<protein>
    <submittedName>
        <fullName evidence="1">Sporulation protein YabP</fullName>
    </submittedName>
</protein>
<dbReference type="PIRSF" id="PIRSF011576">
    <property type="entry name" value="YabP"/>
    <property type="match status" value="1"/>
</dbReference>
<keyword evidence="2" id="KW-1185">Reference proteome</keyword>
<name>A0A368X5R3_9BACI</name>
<dbReference type="InterPro" id="IPR012504">
    <property type="entry name" value="Spore_YabP"/>
</dbReference>
<dbReference type="AlphaFoldDB" id="A0A368X5R3"/>
<comment type="caution">
    <text evidence="1">The sequence shown here is derived from an EMBL/GenBank/DDBJ whole genome shotgun (WGS) entry which is preliminary data.</text>
</comment>
<dbReference type="RefSeq" id="WP_114354356.1">
    <property type="nucleotide sequence ID" value="NZ_QPJJ01000020.1"/>
</dbReference>
<dbReference type="InterPro" id="IPR038705">
    <property type="entry name" value="YabP_sf"/>
</dbReference>
<dbReference type="InterPro" id="IPR022476">
    <property type="entry name" value="Spore_YabP/YqfC"/>
</dbReference>
<dbReference type="Pfam" id="PF07873">
    <property type="entry name" value="YabP"/>
    <property type="match status" value="1"/>
</dbReference>